<evidence type="ECO:0000256" key="5">
    <source>
        <dbReference type="ARBA" id="ARBA00025466"/>
    </source>
</evidence>
<evidence type="ECO:0000256" key="1">
    <source>
        <dbReference type="ARBA" id="ARBA00011764"/>
    </source>
</evidence>
<proteinExistence type="predicted"/>
<dbReference type="Proteomes" id="UP000478052">
    <property type="component" value="Unassembled WGS sequence"/>
</dbReference>
<evidence type="ECO:0000313" key="8">
    <source>
        <dbReference type="Proteomes" id="UP000478052"/>
    </source>
</evidence>
<keyword evidence="4" id="KW-0804">Transcription</keyword>
<dbReference type="EMBL" id="VUJU01003862">
    <property type="protein sequence ID" value="KAF0756412.1"/>
    <property type="molecule type" value="Genomic_DNA"/>
</dbReference>
<comment type="subunit">
    <text evidence="1">Self-associates forming complexes of several hundred monomers.</text>
</comment>
<evidence type="ECO:0000259" key="6">
    <source>
        <dbReference type="Pfam" id="PF13873"/>
    </source>
</evidence>
<comment type="caution">
    <text evidence="7">The sequence shown here is derived from an EMBL/GenBank/DDBJ whole genome shotgun (WGS) entry which is preliminary data.</text>
</comment>
<organism evidence="7 8">
    <name type="scientific">Aphis craccivora</name>
    <name type="common">Cowpea aphid</name>
    <dbReference type="NCBI Taxonomy" id="307492"/>
    <lineage>
        <taxon>Eukaryota</taxon>
        <taxon>Metazoa</taxon>
        <taxon>Ecdysozoa</taxon>
        <taxon>Arthropoda</taxon>
        <taxon>Hexapoda</taxon>
        <taxon>Insecta</taxon>
        <taxon>Pterygota</taxon>
        <taxon>Neoptera</taxon>
        <taxon>Paraneoptera</taxon>
        <taxon>Hemiptera</taxon>
        <taxon>Sternorrhyncha</taxon>
        <taxon>Aphidomorpha</taxon>
        <taxon>Aphidoidea</taxon>
        <taxon>Aphididae</taxon>
        <taxon>Aphidini</taxon>
        <taxon>Aphis</taxon>
        <taxon>Aphis</taxon>
    </lineage>
</organism>
<protein>
    <recommendedName>
        <fullName evidence="2">Regulatory protein zeste</fullName>
    </recommendedName>
</protein>
<evidence type="ECO:0000256" key="4">
    <source>
        <dbReference type="ARBA" id="ARBA00023163"/>
    </source>
</evidence>
<dbReference type="InterPro" id="IPR028002">
    <property type="entry name" value="Myb_DNA-bind_5"/>
</dbReference>
<dbReference type="Pfam" id="PF13873">
    <property type="entry name" value="Myb_DNA-bind_5"/>
    <property type="match status" value="1"/>
</dbReference>
<evidence type="ECO:0000313" key="7">
    <source>
        <dbReference type="EMBL" id="KAF0756412.1"/>
    </source>
</evidence>
<name>A0A6G0YIQ2_APHCR</name>
<dbReference type="OrthoDB" id="6769707at2759"/>
<dbReference type="AlphaFoldDB" id="A0A6G0YIQ2"/>
<evidence type="ECO:0000256" key="2">
    <source>
        <dbReference type="ARBA" id="ARBA00016807"/>
    </source>
</evidence>
<sequence length="333" mass="37383">MASKNNELKRARATNFSFNEKELLLKYALENQNILENKESNAVSWKDKNKCWLKIAEQYNSATLGCPRDASSLKLKYEGIKKLLRGSKSELFKTGGGPSRTNYSSTSELEKQLYENIQLSVEGLPSFLDSDAIPQSVIGPVNVEEHNVTQISPVKILESRDNFNSFEIVLDSDNNCLSVNNGKQISVLDNLCKESVLDDSNILSVQYANESIMDNISVVNHASTSGVLCSNNNPSWSPIESTKLLRSTGKHQKLTTNNMTRKNNSQASTSDKFSQLAEKKFELVEFQKSVLLREHEENMNFLKAKHALELESLELDIAIKKHKLDTMKGSKDE</sequence>
<accession>A0A6G0YIQ2</accession>
<gene>
    <name evidence="7" type="ORF">FWK35_00027114</name>
</gene>
<comment type="function">
    <text evidence="5">Involved in transvection phenomena (= synapsis-dependent gene expression), where the synaptic pairing of chromosomes carrying genes with which zeste interacts influences the expression of these genes. Zeste binds to DNA and stimulates transcription from a nearby promoter.</text>
</comment>
<keyword evidence="3" id="KW-0805">Transcription regulation</keyword>
<evidence type="ECO:0000256" key="3">
    <source>
        <dbReference type="ARBA" id="ARBA00023015"/>
    </source>
</evidence>
<keyword evidence="8" id="KW-1185">Reference proteome</keyword>
<feature type="domain" description="Myb/SANT-like DNA-binding" evidence="6">
    <location>
        <begin position="12"/>
        <end position="85"/>
    </location>
</feature>
<reference evidence="7 8" key="1">
    <citation type="submission" date="2019-08" db="EMBL/GenBank/DDBJ databases">
        <title>Whole genome of Aphis craccivora.</title>
        <authorList>
            <person name="Voronova N.V."/>
            <person name="Shulinski R.S."/>
            <person name="Bandarenka Y.V."/>
            <person name="Zhorov D.G."/>
            <person name="Warner D."/>
        </authorList>
    </citation>
    <scope>NUCLEOTIDE SEQUENCE [LARGE SCALE GENOMIC DNA]</scope>
    <source>
        <strain evidence="7">180601</strain>
        <tissue evidence="7">Whole Body</tissue>
    </source>
</reference>